<dbReference type="InterPro" id="IPR016162">
    <property type="entry name" value="Ald_DH_N"/>
</dbReference>
<reference evidence="5" key="1">
    <citation type="submission" date="2018-05" db="EMBL/GenBank/DDBJ databases">
        <authorList>
            <person name="Lanie J.A."/>
            <person name="Ng W.-L."/>
            <person name="Kazmierczak K.M."/>
            <person name="Andrzejewski T.M."/>
            <person name="Davidsen T.M."/>
            <person name="Wayne K.J."/>
            <person name="Tettelin H."/>
            <person name="Glass J.I."/>
            <person name="Rusch D."/>
            <person name="Podicherti R."/>
            <person name="Tsui H.-C.T."/>
            <person name="Winkler M.E."/>
        </authorList>
    </citation>
    <scope>NUCLEOTIDE SEQUENCE</scope>
</reference>
<feature type="non-terminal residue" evidence="5">
    <location>
        <position position="1"/>
    </location>
</feature>
<organism evidence="5">
    <name type="scientific">marine metagenome</name>
    <dbReference type="NCBI Taxonomy" id="408172"/>
    <lineage>
        <taxon>unclassified sequences</taxon>
        <taxon>metagenomes</taxon>
        <taxon>ecological metagenomes</taxon>
    </lineage>
</organism>
<dbReference type="InterPro" id="IPR016160">
    <property type="entry name" value="Ald_DH_CS_CYS"/>
</dbReference>
<protein>
    <recommendedName>
        <fullName evidence="4">Aldehyde dehydrogenase domain-containing protein</fullName>
    </recommendedName>
</protein>
<name>A0A381NCV3_9ZZZZ</name>
<dbReference type="InterPro" id="IPR015590">
    <property type="entry name" value="Aldehyde_DH_dom"/>
</dbReference>
<dbReference type="PANTHER" id="PTHR43720:SF2">
    <property type="entry name" value="2-AMINOMUCONIC SEMIALDEHYDE DEHYDROGENASE"/>
    <property type="match status" value="1"/>
</dbReference>
<gene>
    <name evidence="5" type="ORF">METZ01_LOCUS5201</name>
</gene>
<dbReference type="CDD" id="cd07093">
    <property type="entry name" value="ALDH_F8_HMSADH"/>
    <property type="match status" value="1"/>
</dbReference>
<dbReference type="PANTHER" id="PTHR43720">
    <property type="entry name" value="2-AMINOMUCONIC SEMIALDEHYDE DEHYDROGENASE"/>
    <property type="match status" value="1"/>
</dbReference>
<proteinExistence type="inferred from homology"/>
<evidence type="ECO:0000259" key="4">
    <source>
        <dbReference type="Pfam" id="PF00171"/>
    </source>
</evidence>
<feature type="domain" description="Aldehyde dehydrogenase" evidence="4">
    <location>
        <begin position="1"/>
        <end position="425"/>
    </location>
</feature>
<sequence>VEAARKAFDEGPWPKMTAKERAKILYKLADLVEKNIDELAQTDTMDMGKPIMQSRSKDIPRTVDNFRFFADYIKLSENESFPMSDHYHIYTRYDPVGVTAAISPWNFPMMLASWKVAPALAFGNTVVLKPAEQTPVSCYRMAELAAESGVPEGVFNIVHGFGPQDVGEYLTTHPDIDLVTFTGESNTGRAIMKAASPTLKGLSFELGGKGANIIFEDADLDEAVDWSIKAIFTNAGQVCLAGSRLYVQKDIYKEFLSRFHIKTEQMVVGDPMDQKTEIGPLSSEEHYKKVVGYLDLKEEEGFTILSGGKGKGWWVKPTILTGVKNNMRVCREEIFGPIVGIQSFDTEKDAVQLANDTNYGLNAMLFTENVRRAHRVAAQLRAGTVWVNCFFIRDLRAPFGGFGDSGIGREGGKYSKEFFTEPKAVVMQI</sequence>
<dbReference type="AlphaFoldDB" id="A0A381NCV3"/>
<dbReference type="Gene3D" id="3.40.605.10">
    <property type="entry name" value="Aldehyde Dehydrogenase, Chain A, domain 1"/>
    <property type="match status" value="1"/>
</dbReference>
<dbReference type="SUPFAM" id="SSF53720">
    <property type="entry name" value="ALDH-like"/>
    <property type="match status" value="1"/>
</dbReference>
<dbReference type="Gene3D" id="3.40.309.10">
    <property type="entry name" value="Aldehyde Dehydrogenase, Chain A, domain 2"/>
    <property type="match status" value="1"/>
</dbReference>
<dbReference type="FunFam" id="3.40.309.10:FF:000012">
    <property type="entry name" value="Betaine aldehyde dehydrogenase"/>
    <property type="match status" value="1"/>
</dbReference>
<evidence type="ECO:0000256" key="2">
    <source>
        <dbReference type="ARBA" id="ARBA00023002"/>
    </source>
</evidence>
<dbReference type="InterPro" id="IPR016163">
    <property type="entry name" value="Ald_DH_C"/>
</dbReference>
<keyword evidence="3" id="KW-0520">NAD</keyword>
<comment type="similarity">
    <text evidence="1">Belongs to the aldehyde dehydrogenase family.</text>
</comment>
<evidence type="ECO:0000313" key="5">
    <source>
        <dbReference type="EMBL" id="SUZ52347.1"/>
    </source>
</evidence>
<evidence type="ECO:0000256" key="3">
    <source>
        <dbReference type="ARBA" id="ARBA00023027"/>
    </source>
</evidence>
<dbReference type="PROSITE" id="PS00070">
    <property type="entry name" value="ALDEHYDE_DEHYDR_CYS"/>
    <property type="match status" value="1"/>
</dbReference>
<evidence type="ECO:0000256" key="1">
    <source>
        <dbReference type="ARBA" id="ARBA00009986"/>
    </source>
</evidence>
<dbReference type="EMBL" id="UINC01000268">
    <property type="protein sequence ID" value="SUZ52347.1"/>
    <property type="molecule type" value="Genomic_DNA"/>
</dbReference>
<dbReference type="FunFam" id="3.40.605.10:FF:000001">
    <property type="entry name" value="Aldehyde dehydrogenase 1"/>
    <property type="match status" value="1"/>
</dbReference>
<accession>A0A381NCV3</accession>
<keyword evidence="2" id="KW-0560">Oxidoreductase</keyword>
<dbReference type="Pfam" id="PF00171">
    <property type="entry name" value="Aldedh"/>
    <property type="match status" value="1"/>
</dbReference>
<dbReference type="GO" id="GO:0016620">
    <property type="term" value="F:oxidoreductase activity, acting on the aldehyde or oxo group of donors, NAD or NADP as acceptor"/>
    <property type="evidence" value="ECO:0007669"/>
    <property type="project" value="InterPro"/>
</dbReference>
<dbReference type="InterPro" id="IPR016161">
    <property type="entry name" value="Ald_DH/histidinol_DH"/>
</dbReference>